<comment type="caution">
    <text evidence="10">The sequence shown here is derived from an EMBL/GenBank/DDBJ whole genome shotgun (WGS) entry which is preliminary data.</text>
</comment>
<keyword evidence="4" id="KW-0732">Signal</keyword>
<dbReference type="InterPro" id="IPR046953">
    <property type="entry name" value="Spore_GerAC-like_C"/>
</dbReference>
<comment type="similarity">
    <text evidence="2">Belongs to the GerABKC lipoprotein family.</text>
</comment>
<dbReference type="PANTHER" id="PTHR35789:SF1">
    <property type="entry name" value="SPORE GERMINATION PROTEIN B3"/>
    <property type="match status" value="1"/>
</dbReference>
<keyword evidence="5" id="KW-0472">Membrane</keyword>
<dbReference type="Proteomes" id="UP001232973">
    <property type="component" value="Unassembled WGS sequence"/>
</dbReference>
<dbReference type="InterPro" id="IPR008844">
    <property type="entry name" value="Spore_GerAC-like"/>
</dbReference>
<evidence type="ECO:0000256" key="3">
    <source>
        <dbReference type="ARBA" id="ARBA00022544"/>
    </source>
</evidence>
<evidence type="ECO:0000313" key="10">
    <source>
        <dbReference type="EMBL" id="MDQ0188785.1"/>
    </source>
</evidence>
<evidence type="ECO:0000256" key="2">
    <source>
        <dbReference type="ARBA" id="ARBA00007886"/>
    </source>
</evidence>
<dbReference type="NCBIfam" id="TIGR02887">
    <property type="entry name" value="spore_ger_x_C"/>
    <property type="match status" value="1"/>
</dbReference>
<feature type="domain" description="Spore germination GerAC-like C-terminal" evidence="8">
    <location>
        <begin position="220"/>
        <end position="382"/>
    </location>
</feature>
<keyword evidence="11" id="KW-1185">Reference proteome</keyword>
<dbReference type="InterPro" id="IPR057336">
    <property type="entry name" value="GerAC_N"/>
</dbReference>
<organism evidence="10 11">
    <name type="scientific">Alicyclobacillus cycloheptanicus</name>
    <dbReference type="NCBI Taxonomy" id="1457"/>
    <lineage>
        <taxon>Bacteria</taxon>
        <taxon>Bacillati</taxon>
        <taxon>Bacillota</taxon>
        <taxon>Bacilli</taxon>
        <taxon>Bacillales</taxon>
        <taxon>Alicyclobacillaceae</taxon>
        <taxon>Alicyclobacillus</taxon>
    </lineage>
</organism>
<name>A0ABT9XEQ7_9BACL</name>
<dbReference type="Pfam" id="PF25198">
    <property type="entry name" value="Spore_GerAC_N"/>
    <property type="match status" value="1"/>
</dbReference>
<dbReference type="PANTHER" id="PTHR35789">
    <property type="entry name" value="SPORE GERMINATION PROTEIN B3"/>
    <property type="match status" value="1"/>
</dbReference>
<accession>A0ABT9XEQ7</accession>
<evidence type="ECO:0000256" key="7">
    <source>
        <dbReference type="ARBA" id="ARBA00023288"/>
    </source>
</evidence>
<evidence type="ECO:0000259" key="9">
    <source>
        <dbReference type="Pfam" id="PF25198"/>
    </source>
</evidence>
<dbReference type="RefSeq" id="WP_274455238.1">
    <property type="nucleotide sequence ID" value="NZ_CP067097.1"/>
</dbReference>
<evidence type="ECO:0000313" key="11">
    <source>
        <dbReference type="Proteomes" id="UP001232973"/>
    </source>
</evidence>
<sequence>MNKWARRLAALFLLCAGLLFLPGCWDYEAINTRAPVTGLGIDPAQDDPNKFLITIQFPILTHTSQGQQGGNDGGGQSTEFQNLSVEAYSLPEALRAIQLRMYRKVDIAELRAAIINENLSGDRMDSLIAQLMRLPEVNRLALVLTTPTSAKDVLSVNGLPNTPADFIDKAFKIRQEGFVVNRELWQYWRDTTQVGVVPMIPVVTVVPNEDESGSRLQFGGMKVYKGNAPVFDLDKQQTFYVNLLTEQARSMAIDLPLQDGLVSLTDIRSRHKMKCVVRGNSLVLVDHVTLASTLGKVADPRPKPWPPTQLNELEAETSQYMTKQAIAVMKELQQRQTDVFGFGRLYFQRHPEQEQKMKAEWGQMFEHAKVDIQVTVSITNKGMLI</sequence>
<evidence type="ECO:0000256" key="6">
    <source>
        <dbReference type="ARBA" id="ARBA00023139"/>
    </source>
</evidence>
<evidence type="ECO:0000259" key="8">
    <source>
        <dbReference type="Pfam" id="PF05504"/>
    </source>
</evidence>
<keyword evidence="6" id="KW-0564">Palmitate</keyword>
<keyword evidence="3" id="KW-0309">Germination</keyword>
<reference evidence="10 11" key="1">
    <citation type="submission" date="2023-07" db="EMBL/GenBank/DDBJ databases">
        <title>Genomic Encyclopedia of Type Strains, Phase IV (KMG-IV): sequencing the most valuable type-strain genomes for metagenomic binning, comparative biology and taxonomic classification.</title>
        <authorList>
            <person name="Goeker M."/>
        </authorList>
    </citation>
    <scope>NUCLEOTIDE SEQUENCE [LARGE SCALE GENOMIC DNA]</scope>
    <source>
        <strain evidence="10 11">DSM 4006</strain>
    </source>
</reference>
<gene>
    <name evidence="10" type="ORF">J2S03_000597</name>
</gene>
<proteinExistence type="inferred from homology"/>
<dbReference type="Gene3D" id="3.30.300.210">
    <property type="entry name" value="Nutrient germinant receptor protein C, domain 3"/>
    <property type="match status" value="1"/>
</dbReference>
<evidence type="ECO:0000256" key="1">
    <source>
        <dbReference type="ARBA" id="ARBA00004635"/>
    </source>
</evidence>
<comment type="subcellular location">
    <subcellularLocation>
        <location evidence="1">Membrane</location>
        <topology evidence="1">Lipid-anchor</topology>
    </subcellularLocation>
</comment>
<feature type="domain" description="Spore germination protein N-terminal" evidence="9">
    <location>
        <begin position="26"/>
        <end position="205"/>
    </location>
</feature>
<evidence type="ECO:0000256" key="5">
    <source>
        <dbReference type="ARBA" id="ARBA00023136"/>
    </source>
</evidence>
<protein>
    <submittedName>
        <fullName evidence="10">Ger(X)C family germination protein</fullName>
    </submittedName>
</protein>
<dbReference type="EMBL" id="JAUSTP010000002">
    <property type="protein sequence ID" value="MDQ0188785.1"/>
    <property type="molecule type" value="Genomic_DNA"/>
</dbReference>
<evidence type="ECO:0000256" key="4">
    <source>
        <dbReference type="ARBA" id="ARBA00022729"/>
    </source>
</evidence>
<dbReference type="Pfam" id="PF05504">
    <property type="entry name" value="Spore_GerAC"/>
    <property type="match status" value="1"/>
</dbReference>
<keyword evidence="7" id="KW-0449">Lipoprotein</keyword>
<dbReference type="InterPro" id="IPR038501">
    <property type="entry name" value="Spore_GerAC_C_sf"/>
</dbReference>